<proteinExistence type="predicted"/>
<dbReference type="EMBL" id="JAENII010000002">
    <property type="protein sequence ID" value="MBK1826153.1"/>
    <property type="molecule type" value="Genomic_DNA"/>
</dbReference>
<dbReference type="PRINTS" id="PR00598">
    <property type="entry name" value="HTHMARR"/>
</dbReference>
<dbReference type="PROSITE" id="PS01117">
    <property type="entry name" value="HTH_MARR_1"/>
    <property type="match status" value="1"/>
</dbReference>
<feature type="domain" description="HTH marR-type" evidence="4">
    <location>
        <begin position="1"/>
        <end position="149"/>
    </location>
</feature>
<dbReference type="SMART" id="SM00347">
    <property type="entry name" value="HTH_MARR"/>
    <property type="match status" value="1"/>
</dbReference>
<gene>
    <name evidence="5" type="ORF">JIN81_03925</name>
</gene>
<dbReference type="InterPro" id="IPR036388">
    <property type="entry name" value="WH-like_DNA-bd_sf"/>
</dbReference>
<reference evidence="5" key="1">
    <citation type="submission" date="2021-01" db="EMBL/GenBank/DDBJ databases">
        <title>Modified the classification status of verrucomicrobia.</title>
        <authorList>
            <person name="Feng X."/>
        </authorList>
    </citation>
    <scope>NUCLEOTIDE SEQUENCE</scope>
    <source>
        <strain evidence="5">KCTC 22201</strain>
    </source>
</reference>
<keyword evidence="6" id="KW-1185">Reference proteome</keyword>
<evidence type="ECO:0000313" key="5">
    <source>
        <dbReference type="EMBL" id="MBK1826153.1"/>
    </source>
</evidence>
<keyword evidence="2" id="KW-0238">DNA-binding</keyword>
<dbReference type="Pfam" id="PF12802">
    <property type="entry name" value="MarR_2"/>
    <property type="match status" value="1"/>
</dbReference>
<sequence length="153" mass="17034">MKLSTSDPQGPTLTADANRLADFVLFTQRSCILNLSTKLNKGNVSFPQFFLLAYLSSEEYLTMSDIAKKMGHSTAAATGLVDRLEKLGYVERVHAAEDRRKIMVRITQKGVELVSKMRKEIATDLAGILSEMDEDQAEAVEHTKRALKSREIA</sequence>
<dbReference type="InterPro" id="IPR000835">
    <property type="entry name" value="HTH_MarR-typ"/>
</dbReference>
<dbReference type="InterPro" id="IPR039422">
    <property type="entry name" value="MarR/SlyA-like"/>
</dbReference>
<keyword evidence="1" id="KW-0805">Transcription regulation</keyword>
<dbReference type="InterPro" id="IPR036390">
    <property type="entry name" value="WH_DNA-bd_sf"/>
</dbReference>
<dbReference type="SUPFAM" id="SSF46785">
    <property type="entry name" value="Winged helix' DNA-binding domain"/>
    <property type="match status" value="1"/>
</dbReference>
<dbReference type="RefSeq" id="WP_200276583.1">
    <property type="nucleotide sequence ID" value="NZ_JAENII010000002.1"/>
</dbReference>
<dbReference type="InterPro" id="IPR023187">
    <property type="entry name" value="Tscrpt_reg_MarR-type_CS"/>
</dbReference>
<evidence type="ECO:0000313" key="6">
    <source>
        <dbReference type="Proteomes" id="UP000658278"/>
    </source>
</evidence>
<dbReference type="GO" id="GO:0003677">
    <property type="term" value="F:DNA binding"/>
    <property type="evidence" value="ECO:0007669"/>
    <property type="project" value="UniProtKB-KW"/>
</dbReference>
<evidence type="ECO:0000256" key="2">
    <source>
        <dbReference type="ARBA" id="ARBA00023125"/>
    </source>
</evidence>
<organism evidence="5 6">
    <name type="scientific">Haloferula rosea</name>
    <dbReference type="NCBI Taxonomy" id="490093"/>
    <lineage>
        <taxon>Bacteria</taxon>
        <taxon>Pseudomonadati</taxon>
        <taxon>Verrucomicrobiota</taxon>
        <taxon>Verrucomicrobiia</taxon>
        <taxon>Verrucomicrobiales</taxon>
        <taxon>Verrucomicrobiaceae</taxon>
        <taxon>Haloferula</taxon>
    </lineage>
</organism>
<keyword evidence="3" id="KW-0804">Transcription</keyword>
<dbReference type="Gene3D" id="1.10.10.10">
    <property type="entry name" value="Winged helix-like DNA-binding domain superfamily/Winged helix DNA-binding domain"/>
    <property type="match status" value="1"/>
</dbReference>
<dbReference type="PANTHER" id="PTHR33164:SF43">
    <property type="entry name" value="HTH-TYPE TRANSCRIPTIONAL REPRESSOR YETL"/>
    <property type="match status" value="1"/>
</dbReference>
<evidence type="ECO:0000256" key="1">
    <source>
        <dbReference type="ARBA" id="ARBA00023015"/>
    </source>
</evidence>
<accession>A0A934RAF0</accession>
<dbReference type="PANTHER" id="PTHR33164">
    <property type="entry name" value="TRANSCRIPTIONAL REGULATOR, MARR FAMILY"/>
    <property type="match status" value="1"/>
</dbReference>
<evidence type="ECO:0000259" key="4">
    <source>
        <dbReference type="PROSITE" id="PS50995"/>
    </source>
</evidence>
<evidence type="ECO:0000256" key="3">
    <source>
        <dbReference type="ARBA" id="ARBA00023163"/>
    </source>
</evidence>
<protein>
    <submittedName>
        <fullName evidence="5">MarR family transcriptional regulator</fullName>
    </submittedName>
</protein>
<dbReference type="GO" id="GO:0006950">
    <property type="term" value="P:response to stress"/>
    <property type="evidence" value="ECO:0007669"/>
    <property type="project" value="TreeGrafter"/>
</dbReference>
<dbReference type="AlphaFoldDB" id="A0A934RAF0"/>
<dbReference type="GO" id="GO:0003700">
    <property type="term" value="F:DNA-binding transcription factor activity"/>
    <property type="evidence" value="ECO:0007669"/>
    <property type="project" value="InterPro"/>
</dbReference>
<dbReference type="PROSITE" id="PS50995">
    <property type="entry name" value="HTH_MARR_2"/>
    <property type="match status" value="1"/>
</dbReference>
<name>A0A934RAF0_9BACT</name>
<comment type="caution">
    <text evidence="5">The sequence shown here is derived from an EMBL/GenBank/DDBJ whole genome shotgun (WGS) entry which is preliminary data.</text>
</comment>
<dbReference type="Proteomes" id="UP000658278">
    <property type="component" value="Unassembled WGS sequence"/>
</dbReference>